<feature type="compositionally biased region" description="Basic and acidic residues" evidence="1">
    <location>
        <begin position="11"/>
        <end position="34"/>
    </location>
</feature>
<keyword evidence="3" id="KW-1185">Reference proteome</keyword>
<dbReference type="Proteomes" id="UP000654075">
    <property type="component" value="Unassembled WGS sequence"/>
</dbReference>
<dbReference type="EMBL" id="CAJNNV010028189">
    <property type="protein sequence ID" value="CAE8623533.1"/>
    <property type="molecule type" value="Genomic_DNA"/>
</dbReference>
<accession>A0A813GBE8</accession>
<protein>
    <submittedName>
        <fullName evidence="2">Uncharacterized protein</fullName>
    </submittedName>
</protein>
<proteinExistence type="predicted"/>
<feature type="non-terminal residue" evidence="2">
    <location>
        <position position="1"/>
    </location>
</feature>
<evidence type="ECO:0000313" key="3">
    <source>
        <dbReference type="Proteomes" id="UP000654075"/>
    </source>
</evidence>
<comment type="caution">
    <text evidence="2">The sequence shown here is derived from an EMBL/GenBank/DDBJ whole genome shotgun (WGS) entry which is preliminary data.</text>
</comment>
<feature type="compositionally biased region" description="Polar residues" evidence="1">
    <location>
        <begin position="53"/>
        <end position="76"/>
    </location>
</feature>
<organism evidence="2 3">
    <name type="scientific">Polarella glacialis</name>
    <name type="common">Dinoflagellate</name>
    <dbReference type="NCBI Taxonomy" id="89957"/>
    <lineage>
        <taxon>Eukaryota</taxon>
        <taxon>Sar</taxon>
        <taxon>Alveolata</taxon>
        <taxon>Dinophyceae</taxon>
        <taxon>Suessiales</taxon>
        <taxon>Suessiaceae</taxon>
        <taxon>Polarella</taxon>
    </lineage>
</organism>
<evidence type="ECO:0000313" key="2">
    <source>
        <dbReference type="EMBL" id="CAE8623533.1"/>
    </source>
</evidence>
<reference evidence="2" key="1">
    <citation type="submission" date="2021-02" db="EMBL/GenBank/DDBJ databases">
        <authorList>
            <person name="Dougan E. K."/>
            <person name="Rhodes N."/>
            <person name="Thang M."/>
            <person name="Chan C."/>
        </authorList>
    </citation>
    <scope>NUCLEOTIDE SEQUENCE</scope>
</reference>
<name>A0A813GBE8_POLGL</name>
<feature type="region of interest" description="Disordered" evidence="1">
    <location>
        <begin position="1"/>
        <end position="88"/>
    </location>
</feature>
<sequence>APKLLPALLSGERHREDSHSPERQPLALRDEGCERSPSPGKSRSKSPDRGRMSQASTRPGSSLATSGRDSARSCRSSPAEAPGGRSSRCCVAGASGALQRLLRAQKRQAEVANNLIARRLGAETAKGGGQPAPGPAAQTAQAGRALAAEVEATVPTPTLPQACLDTGTPEPLHLVLRSSNFTNKFF</sequence>
<dbReference type="AlphaFoldDB" id="A0A813GBE8"/>
<evidence type="ECO:0000256" key="1">
    <source>
        <dbReference type="SAM" id="MobiDB-lite"/>
    </source>
</evidence>
<gene>
    <name evidence="2" type="ORF">PGLA1383_LOCUS40797</name>
</gene>